<accession>A0A1A9UYX7</accession>
<dbReference type="PANTHER" id="PTHR13394">
    <property type="entry name" value="ORIGIN RECOGNITION COMPLEX SUBUNIT 6"/>
    <property type="match status" value="1"/>
</dbReference>
<name>A0A1A9UYX7_GLOAU</name>
<dbReference type="AlphaFoldDB" id="A0A1A9UYX7"/>
<comment type="subcellular location">
    <subcellularLocation>
        <location evidence="1">Nucleus</location>
    </subcellularLocation>
</comment>
<evidence type="ECO:0000256" key="4">
    <source>
        <dbReference type="ARBA" id="ARBA00023125"/>
    </source>
</evidence>
<dbReference type="InterPro" id="IPR008721">
    <property type="entry name" value="ORC6_cyclin_first"/>
</dbReference>
<dbReference type="Proteomes" id="UP000078200">
    <property type="component" value="Unassembled WGS sequence"/>
</dbReference>
<keyword evidence="3" id="KW-0235">DNA replication</keyword>
<keyword evidence="9" id="KW-1185">Reference proteome</keyword>
<dbReference type="GO" id="GO:0006270">
    <property type="term" value="P:DNA replication initiation"/>
    <property type="evidence" value="ECO:0007669"/>
    <property type="project" value="TreeGrafter"/>
</dbReference>
<dbReference type="InterPro" id="IPR020529">
    <property type="entry name" value="ORC6_met/pln"/>
</dbReference>
<reference evidence="8" key="1">
    <citation type="submission" date="2020-05" db="UniProtKB">
        <authorList>
            <consortium name="EnsemblMetazoa"/>
        </authorList>
    </citation>
    <scope>IDENTIFICATION</scope>
    <source>
        <strain evidence="8">TTRI</strain>
    </source>
</reference>
<feature type="domain" description="ORC6 second cyclin-like" evidence="7">
    <location>
        <begin position="97"/>
        <end position="181"/>
    </location>
</feature>
<keyword evidence="4" id="KW-0238">DNA-binding</keyword>
<feature type="domain" description="ORC6 first cyclin-like" evidence="6">
    <location>
        <begin position="6"/>
        <end position="93"/>
    </location>
</feature>
<evidence type="ECO:0000256" key="5">
    <source>
        <dbReference type="ARBA" id="ARBA00023242"/>
    </source>
</evidence>
<dbReference type="InterPro" id="IPR054113">
    <property type="entry name" value="ORC6_cyclin-like_2nd"/>
</dbReference>
<dbReference type="VEuPathDB" id="VectorBase:GAUT020264"/>
<dbReference type="PANTHER" id="PTHR13394:SF0">
    <property type="entry name" value="ORIGIN RECOGNITION COMPLEX SUBUNIT 6"/>
    <property type="match status" value="1"/>
</dbReference>
<organism evidence="8 9">
    <name type="scientific">Glossina austeni</name>
    <name type="common">Savannah tsetse fly</name>
    <dbReference type="NCBI Taxonomy" id="7395"/>
    <lineage>
        <taxon>Eukaryota</taxon>
        <taxon>Metazoa</taxon>
        <taxon>Ecdysozoa</taxon>
        <taxon>Arthropoda</taxon>
        <taxon>Hexapoda</taxon>
        <taxon>Insecta</taxon>
        <taxon>Pterygota</taxon>
        <taxon>Neoptera</taxon>
        <taxon>Endopterygota</taxon>
        <taxon>Diptera</taxon>
        <taxon>Brachycera</taxon>
        <taxon>Muscomorpha</taxon>
        <taxon>Hippoboscoidea</taxon>
        <taxon>Glossinidae</taxon>
        <taxon>Glossina</taxon>
    </lineage>
</organism>
<comment type="similarity">
    <text evidence="2">Belongs to the ORC6 family.</text>
</comment>
<evidence type="ECO:0000313" key="9">
    <source>
        <dbReference type="Proteomes" id="UP000078200"/>
    </source>
</evidence>
<evidence type="ECO:0000256" key="2">
    <source>
        <dbReference type="ARBA" id="ARBA00010840"/>
    </source>
</evidence>
<evidence type="ECO:0008006" key="10">
    <source>
        <dbReference type="Google" id="ProtNLM"/>
    </source>
</evidence>
<protein>
    <recommendedName>
        <fullName evidence="10">Origin recognition complex subunit 6</fullName>
    </recommendedName>
</protein>
<evidence type="ECO:0000259" key="6">
    <source>
        <dbReference type="Pfam" id="PF05460"/>
    </source>
</evidence>
<keyword evidence="5" id="KW-0539">Nucleus</keyword>
<dbReference type="Gene3D" id="1.10.472.10">
    <property type="entry name" value="Cyclin-like"/>
    <property type="match status" value="1"/>
</dbReference>
<dbReference type="GO" id="GO:0005664">
    <property type="term" value="C:nuclear origin of replication recognition complex"/>
    <property type="evidence" value="ECO:0007669"/>
    <property type="project" value="InterPro"/>
</dbReference>
<dbReference type="GO" id="GO:0003677">
    <property type="term" value="F:DNA binding"/>
    <property type="evidence" value="ECO:0007669"/>
    <property type="project" value="UniProtKB-KW"/>
</dbReference>
<sequence>MSTLMEQLLNKIGLRDVPNIIEKTSELMRLLELKSANIPLQINEYAKIIICGDISAKVLGTACDQEQAIKISGLRKTHYINNRRMMEKLLDINKPLAIKEVCKQLKLNDVWQKAEELLQLYHNVTSSENIDVDINHPQYSIMAIFMACKLSKKKVSKPKLLPLSNLRPTQWQHLEQRWDKLLALHYKESANNKDELCEVHNNNTQKAAEIINNTKGSQQLRSEIEDYKTWKARMLNEAKAKLQGNEM</sequence>
<dbReference type="STRING" id="7395.A0A1A9UYX7"/>
<evidence type="ECO:0000313" key="8">
    <source>
        <dbReference type="EnsemblMetazoa" id="GAUT020264-PA"/>
    </source>
</evidence>
<proteinExistence type="inferred from homology"/>
<dbReference type="EnsemblMetazoa" id="GAUT020264-RA">
    <property type="protein sequence ID" value="GAUT020264-PA"/>
    <property type="gene ID" value="GAUT020264"/>
</dbReference>
<evidence type="ECO:0000259" key="7">
    <source>
        <dbReference type="Pfam" id="PF21913"/>
    </source>
</evidence>
<dbReference type="Pfam" id="PF05460">
    <property type="entry name" value="ORC6"/>
    <property type="match status" value="1"/>
</dbReference>
<dbReference type="Pfam" id="PF21913">
    <property type="entry name" value="ORC6_2nd"/>
    <property type="match status" value="1"/>
</dbReference>
<evidence type="ECO:0000256" key="1">
    <source>
        <dbReference type="ARBA" id="ARBA00004123"/>
    </source>
</evidence>
<evidence type="ECO:0000256" key="3">
    <source>
        <dbReference type="ARBA" id="ARBA00022705"/>
    </source>
</evidence>